<name>A0A0M3INN7_ASCLU</name>
<evidence type="ECO:0000313" key="1">
    <source>
        <dbReference type="Proteomes" id="UP000036681"/>
    </source>
</evidence>
<organism evidence="1 2">
    <name type="scientific">Ascaris lumbricoides</name>
    <name type="common">Giant roundworm</name>
    <dbReference type="NCBI Taxonomy" id="6252"/>
    <lineage>
        <taxon>Eukaryota</taxon>
        <taxon>Metazoa</taxon>
        <taxon>Ecdysozoa</taxon>
        <taxon>Nematoda</taxon>
        <taxon>Chromadorea</taxon>
        <taxon>Rhabditida</taxon>
        <taxon>Spirurina</taxon>
        <taxon>Ascaridomorpha</taxon>
        <taxon>Ascaridoidea</taxon>
        <taxon>Ascarididae</taxon>
        <taxon>Ascaris</taxon>
    </lineage>
</organism>
<proteinExistence type="predicted"/>
<accession>A0A0M3INN7</accession>
<dbReference type="WBParaSite" id="ALUE_0002036501-mRNA-1">
    <property type="protein sequence ID" value="ALUE_0002036501-mRNA-1"/>
    <property type="gene ID" value="ALUE_0002036501"/>
</dbReference>
<reference evidence="2" key="1">
    <citation type="submission" date="2017-02" db="UniProtKB">
        <authorList>
            <consortium name="WormBaseParasite"/>
        </authorList>
    </citation>
    <scope>IDENTIFICATION</scope>
</reference>
<keyword evidence="1" id="KW-1185">Reference proteome</keyword>
<protein>
    <submittedName>
        <fullName evidence="2">Uncharacterized protein</fullName>
    </submittedName>
</protein>
<dbReference type="Proteomes" id="UP000036681">
    <property type="component" value="Unplaced"/>
</dbReference>
<dbReference type="AlphaFoldDB" id="A0A0M3INN7"/>
<evidence type="ECO:0000313" key="2">
    <source>
        <dbReference type="WBParaSite" id="ALUE_0002036501-mRNA-1"/>
    </source>
</evidence>
<sequence length="98" mass="11666">MQQILYTSIHNNKVQQWINIVQRNNRSIYFAMILQNEKTISLKCNAIHVSNISIWHLPHLVENLNSHNNEIFGIQKFHYSIRNRSDSHIKEFETLVPL</sequence>